<proteinExistence type="predicted"/>
<dbReference type="Proteomes" id="UP000198824">
    <property type="component" value="Unassembled WGS sequence"/>
</dbReference>
<dbReference type="SUPFAM" id="SSF53187">
    <property type="entry name" value="Zn-dependent exopeptidases"/>
    <property type="match status" value="1"/>
</dbReference>
<dbReference type="Pfam" id="PF05013">
    <property type="entry name" value="FGase"/>
    <property type="match status" value="1"/>
</dbReference>
<organism evidence="1 2">
    <name type="scientific">Sphingomonas jatrophae</name>
    <dbReference type="NCBI Taxonomy" id="1166337"/>
    <lineage>
        <taxon>Bacteria</taxon>
        <taxon>Pseudomonadati</taxon>
        <taxon>Pseudomonadota</taxon>
        <taxon>Alphaproteobacteria</taxon>
        <taxon>Sphingomonadales</taxon>
        <taxon>Sphingomonadaceae</taxon>
        <taxon>Sphingomonas</taxon>
    </lineage>
</organism>
<dbReference type="InterPro" id="IPR007709">
    <property type="entry name" value="N-FG_amidohydro"/>
</dbReference>
<name>A0A1I6JEJ0_9SPHN</name>
<dbReference type="GO" id="GO:0016787">
    <property type="term" value="F:hydrolase activity"/>
    <property type="evidence" value="ECO:0007669"/>
    <property type="project" value="UniProtKB-KW"/>
</dbReference>
<dbReference type="InterPro" id="IPR011227">
    <property type="entry name" value="UCP029730"/>
</dbReference>
<keyword evidence="1" id="KW-0378">Hydrolase</keyword>
<gene>
    <name evidence="1" type="ORF">SAMN05192580_0164</name>
</gene>
<reference evidence="1 2" key="1">
    <citation type="submission" date="2016-10" db="EMBL/GenBank/DDBJ databases">
        <authorList>
            <person name="de Groot N.N."/>
        </authorList>
    </citation>
    <scope>NUCLEOTIDE SEQUENCE [LARGE SCALE GENOMIC DNA]</scope>
    <source>
        <strain evidence="1 2">S5-249</strain>
    </source>
</reference>
<dbReference type="Gene3D" id="3.40.630.40">
    <property type="entry name" value="Zn-dependent exopeptidases"/>
    <property type="match status" value="1"/>
</dbReference>
<accession>A0A1I6JEJ0</accession>
<dbReference type="PIRSF" id="PIRSF029730">
    <property type="entry name" value="UCP029730"/>
    <property type="match status" value="1"/>
</dbReference>
<dbReference type="STRING" id="1166337.SAMN05192580_0164"/>
<dbReference type="AlphaFoldDB" id="A0A1I6JEJ0"/>
<keyword evidence="2" id="KW-1185">Reference proteome</keyword>
<evidence type="ECO:0000313" key="2">
    <source>
        <dbReference type="Proteomes" id="UP000198824"/>
    </source>
</evidence>
<protein>
    <submittedName>
        <fullName evidence="1">Predicted N-formylglutamate amidohydrolase</fullName>
    </submittedName>
</protein>
<evidence type="ECO:0000313" key="1">
    <source>
        <dbReference type="EMBL" id="SFR77259.1"/>
    </source>
</evidence>
<dbReference type="RefSeq" id="WP_093309415.1">
    <property type="nucleotide sequence ID" value="NZ_FOZG01000001.1"/>
</dbReference>
<dbReference type="EMBL" id="FOZG01000001">
    <property type="protein sequence ID" value="SFR77259.1"/>
    <property type="molecule type" value="Genomic_DNA"/>
</dbReference>
<sequence length="238" mass="25018">MSEGWQLIGQPSAGGVLIVVDHASNHVPADIDLGIDPALLNEHVAIDIGVAPLAAALCNRLGCAALLGGVSRLVIDLNREEDAAGLIPLVSDGHAIAGNEGVDRTARIARFWQPYHDALTTTIAAARPAMLVSLHSFTPRLKSSDEPRPWQVGVLYNQDARAARIAIPLLEAAGIVTGDNQPYSGTVLNATMNRHGEANGLPYLGLEVRQDLIGDATGVEQWCATLAPIIAKVAAAFH</sequence>
<dbReference type="OrthoDB" id="9815326at2"/>